<reference evidence="9" key="2">
    <citation type="submission" date="2025-08" db="UniProtKB">
        <authorList>
            <consortium name="RefSeq"/>
        </authorList>
    </citation>
    <scope>IDENTIFICATION</scope>
    <source>
        <tissue evidence="9">Young leaves</tissue>
    </source>
</reference>
<keyword evidence="5 6" id="KW-0539">Nucleus</keyword>
<evidence type="ECO:0000259" key="7">
    <source>
        <dbReference type="PROSITE" id="PS51754"/>
    </source>
</evidence>
<dbReference type="Pfam" id="PF04844">
    <property type="entry name" value="Ovate"/>
    <property type="match status" value="1"/>
</dbReference>
<sequence length="241" mass="27161">MGKKKTLKLPSLFKLAPPRSKHHPWQFFLSCAQQNKTLSFRASEYDHDIFFDPFESQVQTIDYTWFTTSPESPSLFQTDSDQNYDGECLDMLVREVKSGRLFFEPGNNNTSSILENNNKAKVVGGAPLNFKESVLLLSMESEDPYSDFRKSMEEVVETHGVKDWKGLEELLSWYLRLNGKNNHGFVVLAFVDLLISLGAAASDSCSQSSYCSAASSFASSPLYPLNQNEVIDHQDEDTGRS</sequence>
<keyword evidence="2 6" id="KW-0678">Repressor</keyword>
<accession>A0A8B8MHW7</accession>
<keyword evidence="8" id="KW-1185">Reference proteome</keyword>
<dbReference type="InterPro" id="IPR006458">
    <property type="entry name" value="Ovate_C"/>
</dbReference>
<dbReference type="KEGG" id="aprc:113873527"/>
<dbReference type="AlphaFoldDB" id="A0A8B8MHW7"/>
<evidence type="ECO:0000313" key="8">
    <source>
        <dbReference type="Proteomes" id="UP000694853"/>
    </source>
</evidence>
<gene>
    <name evidence="9" type="primary">LOC113873527</name>
</gene>
<reference evidence="8" key="1">
    <citation type="journal article" date="2019" name="Toxins">
        <title>Detection of Abrin-Like and Prepropulchellin-Like Toxin Genes and Transcripts Using Whole Genome Sequencing and Full-Length Transcript Sequencing of Abrus precatorius.</title>
        <authorList>
            <person name="Hovde B.T."/>
            <person name="Daligault H.E."/>
            <person name="Hanschen E.R."/>
            <person name="Kunde Y.A."/>
            <person name="Johnson M.B."/>
            <person name="Starkenburg S.R."/>
            <person name="Johnson S.L."/>
        </authorList>
    </citation>
    <scope>NUCLEOTIDE SEQUENCE [LARGE SCALE GENOMIC DNA]</scope>
</reference>
<evidence type="ECO:0000256" key="2">
    <source>
        <dbReference type="ARBA" id="ARBA00022491"/>
    </source>
</evidence>
<evidence type="ECO:0000256" key="6">
    <source>
        <dbReference type="RuleBase" id="RU367028"/>
    </source>
</evidence>
<dbReference type="GeneID" id="113873527"/>
<comment type="subcellular location">
    <subcellularLocation>
        <location evidence="1 6">Nucleus</location>
    </subcellularLocation>
</comment>
<evidence type="ECO:0000256" key="3">
    <source>
        <dbReference type="ARBA" id="ARBA00023015"/>
    </source>
</evidence>
<dbReference type="NCBIfam" id="TIGR01568">
    <property type="entry name" value="A_thal_3678"/>
    <property type="match status" value="1"/>
</dbReference>
<evidence type="ECO:0000256" key="5">
    <source>
        <dbReference type="ARBA" id="ARBA00023242"/>
    </source>
</evidence>
<comment type="function">
    <text evidence="6">Transcriptional repressor that regulates multiple aspects of plant growth and development.</text>
</comment>
<evidence type="ECO:0000313" key="9">
    <source>
        <dbReference type="RefSeq" id="XP_027367483.1"/>
    </source>
</evidence>
<dbReference type="PANTHER" id="PTHR33057">
    <property type="entry name" value="TRANSCRIPTION REPRESSOR OFP7-RELATED"/>
    <property type="match status" value="1"/>
</dbReference>
<keyword evidence="4 6" id="KW-0804">Transcription</keyword>
<dbReference type="RefSeq" id="XP_027367483.1">
    <property type="nucleotide sequence ID" value="XM_027511682.1"/>
</dbReference>
<dbReference type="InterPro" id="IPR038933">
    <property type="entry name" value="Ovate"/>
</dbReference>
<proteinExistence type="predicted"/>
<feature type="domain" description="OVATE" evidence="7">
    <location>
        <begin position="137"/>
        <end position="196"/>
    </location>
</feature>
<dbReference type="GO" id="GO:0005634">
    <property type="term" value="C:nucleus"/>
    <property type="evidence" value="ECO:0007669"/>
    <property type="project" value="UniProtKB-SubCell"/>
</dbReference>
<dbReference type="OrthoDB" id="689823at2759"/>
<evidence type="ECO:0000256" key="4">
    <source>
        <dbReference type="ARBA" id="ARBA00023163"/>
    </source>
</evidence>
<dbReference type="GO" id="GO:0045892">
    <property type="term" value="P:negative regulation of DNA-templated transcription"/>
    <property type="evidence" value="ECO:0007669"/>
    <property type="project" value="UniProtKB-UniRule"/>
</dbReference>
<dbReference type="PROSITE" id="PS51754">
    <property type="entry name" value="OVATE"/>
    <property type="match status" value="1"/>
</dbReference>
<dbReference type="PANTHER" id="PTHR33057:SF26">
    <property type="entry name" value="TRANSCRIPTION REPRESSOR OFP13"/>
    <property type="match status" value="1"/>
</dbReference>
<name>A0A8B8MHW7_ABRPR</name>
<evidence type="ECO:0000256" key="1">
    <source>
        <dbReference type="ARBA" id="ARBA00004123"/>
    </source>
</evidence>
<dbReference type="Proteomes" id="UP000694853">
    <property type="component" value="Unplaced"/>
</dbReference>
<organism evidence="8 9">
    <name type="scientific">Abrus precatorius</name>
    <name type="common">Indian licorice</name>
    <name type="synonym">Glycine abrus</name>
    <dbReference type="NCBI Taxonomy" id="3816"/>
    <lineage>
        <taxon>Eukaryota</taxon>
        <taxon>Viridiplantae</taxon>
        <taxon>Streptophyta</taxon>
        <taxon>Embryophyta</taxon>
        <taxon>Tracheophyta</taxon>
        <taxon>Spermatophyta</taxon>
        <taxon>Magnoliopsida</taxon>
        <taxon>eudicotyledons</taxon>
        <taxon>Gunneridae</taxon>
        <taxon>Pentapetalae</taxon>
        <taxon>rosids</taxon>
        <taxon>fabids</taxon>
        <taxon>Fabales</taxon>
        <taxon>Fabaceae</taxon>
        <taxon>Papilionoideae</taxon>
        <taxon>50 kb inversion clade</taxon>
        <taxon>NPAAA clade</taxon>
        <taxon>indigoferoid/millettioid clade</taxon>
        <taxon>Abreae</taxon>
        <taxon>Abrus</taxon>
    </lineage>
</organism>
<keyword evidence="3 6" id="KW-0805">Transcription regulation</keyword>
<protein>
    <recommendedName>
        <fullName evidence="6">Transcription repressor</fullName>
    </recommendedName>
    <alternativeName>
        <fullName evidence="6">Ovate family protein</fullName>
    </alternativeName>
</protein>